<sequence length="328" mass="37077">MKRIIIIYLIVVFVLVSGFWFLGHSVFGNLDENNLVEFTVTENQGVSQIAQKLWEEKLIRSKTFFLLYLYFSGNFSGLKPGTYFLSRSLGVGGIVGRLLKGPLAVETVIYPGMTLKEIDDRLSEVGVLKKGELVNFNMDVLLEKHLFLNSAKNLEGFLMPDTYKFFQSSSPETVAEVFLDNFQKKTEPLWSNQNDIYRTIIIASLVEKEVPLPDDKRIVAGIIFKRLSVGMPLQIDASVVYGVCQGKFLDCSPLTAADFKRDFPYNTYLYKGLPPGPIANPSLESIKVVLSPQKSSYWYYLSDPSTKKTVFSKTLEEHGENRARYLGL</sequence>
<feature type="transmembrane region" description="Helical" evidence="7">
    <location>
        <begin position="5"/>
        <end position="23"/>
    </location>
</feature>
<keyword evidence="2 7" id="KW-0812">Transmembrane</keyword>
<keyword evidence="6 7" id="KW-0961">Cell wall biogenesis/degradation</keyword>
<comment type="subcellular location">
    <subcellularLocation>
        <location evidence="7">Cell membrane</location>
        <topology evidence="7">Single-pass membrane protein</topology>
    </subcellularLocation>
</comment>
<dbReference type="GO" id="GO:0009252">
    <property type="term" value="P:peptidoglycan biosynthetic process"/>
    <property type="evidence" value="ECO:0007669"/>
    <property type="project" value="UniProtKB-UniRule"/>
</dbReference>
<dbReference type="PANTHER" id="PTHR30518:SF2">
    <property type="entry name" value="ENDOLYTIC MUREIN TRANSGLYCOSYLASE"/>
    <property type="match status" value="1"/>
</dbReference>
<protein>
    <recommendedName>
        <fullName evidence="7">Endolytic murein transglycosylase</fullName>
        <ecNumber evidence="7">4.2.2.29</ecNumber>
    </recommendedName>
    <alternativeName>
        <fullName evidence="7">Peptidoglycan lytic transglycosylase</fullName>
    </alternativeName>
    <alternativeName>
        <fullName evidence="7">Peptidoglycan polymerization terminase</fullName>
    </alternativeName>
</protein>
<gene>
    <name evidence="7" type="primary">mltG</name>
    <name evidence="8" type="ORF">UV58_C0008G0028</name>
</gene>
<dbReference type="InterPro" id="IPR003770">
    <property type="entry name" value="MLTG-like"/>
</dbReference>
<evidence type="ECO:0000256" key="5">
    <source>
        <dbReference type="ARBA" id="ARBA00023239"/>
    </source>
</evidence>
<keyword evidence="3 7" id="KW-1133">Transmembrane helix</keyword>
<evidence type="ECO:0000313" key="8">
    <source>
        <dbReference type="EMBL" id="KKS82641.1"/>
    </source>
</evidence>
<dbReference type="NCBIfam" id="TIGR00247">
    <property type="entry name" value="endolytic transglycosylase MltG"/>
    <property type="match status" value="1"/>
</dbReference>
<dbReference type="GO" id="GO:0008932">
    <property type="term" value="F:lytic endotransglycosylase activity"/>
    <property type="evidence" value="ECO:0007669"/>
    <property type="project" value="UniProtKB-UniRule"/>
</dbReference>
<name>A0A0G1EHZ7_9BACT</name>
<dbReference type="Proteomes" id="UP000034810">
    <property type="component" value="Unassembled WGS sequence"/>
</dbReference>
<dbReference type="PATRIC" id="fig|1619011.3.peg.382"/>
<dbReference type="HAMAP" id="MF_02065">
    <property type="entry name" value="MltG"/>
    <property type="match status" value="1"/>
</dbReference>
<keyword evidence="1 7" id="KW-1003">Cell membrane</keyword>
<keyword evidence="5 7" id="KW-0456">Lyase</keyword>
<dbReference type="GO" id="GO:0005886">
    <property type="term" value="C:plasma membrane"/>
    <property type="evidence" value="ECO:0007669"/>
    <property type="project" value="UniProtKB-SubCell"/>
</dbReference>
<evidence type="ECO:0000256" key="6">
    <source>
        <dbReference type="ARBA" id="ARBA00023316"/>
    </source>
</evidence>
<evidence type="ECO:0000256" key="2">
    <source>
        <dbReference type="ARBA" id="ARBA00022692"/>
    </source>
</evidence>
<evidence type="ECO:0000313" key="9">
    <source>
        <dbReference type="Proteomes" id="UP000034810"/>
    </source>
</evidence>
<dbReference type="EMBL" id="LCFA01000008">
    <property type="protein sequence ID" value="KKS82641.1"/>
    <property type="molecule type" value="Genomic_DNA"/>
</dbReference>
<dbReference type="EC" id="4.2.2.29" evidence="7"/>
<comment type="catalytic activity">
    <reaction evidence="7">
        <text>a peptidoglycan chain = a peptidoglycan chain with N-acetyl-1,6-anhydromuramyl-[peptide] at the reducing end + a peptidoglycan chain with N-acetylglucosamine at the non-reducing end.</text>
        <dbReference type="EC" id="4.2.2.29"/>
    </reaction>
</comment>
<proteinExistence type="inferred from homology"/>
<dbReference type="GO" id="GO:0071555">
    <property type="term" value="P:cell wall organization"/>
    <property type="evidence" value="ECO:0007669"/>
    <property type="project" value="UniProtKB-KW"/>
</dbReference>
<evidence type="ECO:0000256" key="7">
    <source>
        <dbReference type="HAMAP-Rule" id="MF_02065"/>
    </source>
</evidence>
<evidence type="ECO:0000256" key="3">
    <source>
        <dbReference type="ARBA" id="ARBA00022989"/>
    </source>
</evidence>
<keyword evidence="4 7" id="KW-0472">Membrane</keyword>
<comment type="similarity">
    <text evidence="7">Belongs to the transglycosylase MltG family.</text>
</comment>
<reference evidence="8 9" key="1">
    <citation type="journal article" date="2015" name="Nature">
        <title>rRNA introns, odd ribosomes, and small enigmatic genomes across a large radiation of phyla.</title>
        <authorList>
            <person name="Brown C.T."/>
            <person name="Hug L.A."/>
            <person name="Thomas B.C."/>
            <person name="Sharon I."/>
            <person name="Castelle C.J."/>
            <person name="Singh A."/>
            <person name="Wilkins M.J."/>
            <person name="Williams K.H."/>
            <person name="Banfield J.F."/>
        </authorList>
    </citation>
    <scope>NUCLEOTIDE SEQUENCE [LARGE SCALE GENOMIC DNA]</scope>
</reference>
<comment type="function">
    <text evidence="7">Functions as a peptidoglycan terminase that cleaves nascent peptidoglycan strands endolytically to terminate their elongation.</text>
</comment>
<dbReference type="PANTHER" id="PTHR30518">
    <property type="entry name" value="ENDOLYTIC MUREIN TRANSGLYCOSYLASE"/>
    <property type="match status" value="1"/>
</dbReference>
<organism evidence="8 9">
    <name type="scientific">Candidatus Wolfebacteria bacterium GW2011_GWC1_43_10</name>
    <dbReference type="NCBI Taxonomy" id="1619011"/>
    <lineage>
        <taxon>Bacteria</taxon>
        <taxon>Candidatus Wolfeibacteriota</taxon>
    </lineage>
</organism>
<evidence type="ECO:0000256" key="1">
    <source>
        <dbReference type="ARBA" id="ARBA00022475"/>
    </source>
</evidence>
<dbReference type="Pfam" id="PF02618">
    <property type="entry name" value="YceG"/>
    <property type="match status" value="1"/>
</dbReference>
<comment type="caution">
    <text evidence="8">The sequence shown here is derived from an EMBL/GenBank/DDBJ whole genome shotgun (WGS) entry which is preliminary data.</text>
</comment>
<dbReference type="AlphaFoldDB" id="A0A0G1EHZ7"/>
<evidence type="ECO:0000256" key="4">
    <source>
        <dbReference type="ARBA" id="ARBA00023136"/>
    </source>
</evidence>
<feature type="site" description="Important for catalytic activity" evidence="7">
    <location>
        <position position="209"/>
    </location>
</feature>
<dbReference type="Gene3D" id="3.30.1490.480">
    <property type="entry name" value="Endolytic murein transglycosylase"/>
    <property type="match status" value="1"/>
</dbReference>
<accession>A0A0G1EHZ7</accession>